<dbReference type="PANTHER" id="PTHR45453:SF2">
    <property type="entry name" value="HISTIDINE KINASE"/>
    <property type="match status" value="1"/>
</dbReference>
<dbReference type="GO" id="GO:0016036">
    <property type="term" value="P:cellular response to phosphate starvation"/>
    <property type="evidence" value="ECO:0007669"/>
    <property type="project" value="TreeGrafter"/>
</dbReference>
<dbReference type="Pfam" id="PF02518">
    <property type="entry name" value="HATPase_c"/>
    <property type="match status" value="1"/>
</dbReference>
<evidence type="ECO:0000256" key="4">
    <source>
        <dbReference type="ARBA" id="ARBA00022475"/>
    </source>
</evidence>
<evidence type="ECO:0000256" key="10">
    <source>
        <dbReference type="ARBA" id="ARBA00023136"/>
    </source>
</evidence>
<evidence type="ECO:0000256" key="3">
    <source>
        <dbReference type="ARBA" id="ARBA00012438"/>
    </source>
</evidence>
<dbReference type="InterPro" id="IPR036890">
    <property type="entry name" value="HATPase_C_sf"/>
</dbReference>
<dbReference type="GO" id="GO:0005886">
    <property type="term" value="C:plasma membrane"/>
    <property type="evidence" value="ECO:0007669"/>
    <property type="project" value="UniProtKB-SubCell"/>
</dbReference>
<proteinExistence type="predicted"/>
<sequence length="329" mass="38473">MMWYLKKNRKMFLLLLAVILAYNLYFGLLFADVDRENLFYLDMLIGIALMSFVVVDYRQQAQKRRQVKELLEVEDVIYSELSEFENREIVIHDVEILKGQLDEQFEMNCNLQDYITKWCHEVKLPLAALLLMNEKIEDSVQKKAMKEQLERIRQLLNGALIGSRVQSTMYDLQIGKTSLSQCVRASVKNNQFFLIQNRFEMEVSVPELTVYTDKEWLIYVLDQIIGNAIKYTSECPRLSIWGESEEDVTRLYIEDNGEGIKDSDLKNVFEKGFTGSNHHNGKYKSTGMGLYLAHLIMKKLGHTITVESEFGCFTRVILGFRDNRDYFQL</sequence>
<dbReference type="PANTHER" id="PTHR45453">
    <property type="entry name" value="PHOSPHATE REGULON SENSOR PROTEIN PHOR"/>
    <property type="match status" value="1"/>
</dbReference>
<reference evidence="13" key="1">
    <citation type="submission" date="2019-11" db="EMBL/GenBank/DDBJ databases">
        <authorList>
            <person name="Feng L."/>
        </authorList>
    </citation>
    <scope>NUCLEOTIDE SEQUENCE</scope>
    <source>
        <strain evidence="13">CnexileLFYP112</strain>
    </source>
</reference>
<gene>
    <name evidence="13" type="primary">graS_2</name>
    <name evidence="13" type="ORF">CNLFYP112_01775</name>
</gene>
<dbReference type="InterPro" id="IPR050351">
    <property type="entry name" value="BphY/WalK/GraS-like"/>
</dbReference>
<evidence type="ECO:0000256" key="2">
    <source>
        <dbReference type="ARBA" id="ARBA00004651"/>
    </source>
</evidence>
<keyword evidence="6 11" id="KW-0812">Transmembrane</keyword>
<dbReference type="PROSITE" id="PS50109">
    <property type="entry name" value="HIS_KIN"/>
    <property type="match status" value="1"/>
</dbReference>
<name>A0A6N2U1R4_9FIRM</name>
<feature type="domain" description="Histidine kinase" evidence="12">
    <location>
        <begin position="117"/>
        <end position="324"/>
    </location>
</feature>
<dbReference type="GO" id="GO:0000155">
    <property type="term" value="F:phosphorelay sensor kinase activity"/>
    <property type="evidence" value="ECO:0007669"/>
    <property type="project" value="TreeGrafter"/>
</dbReference>
<evidence type="ECO:0000256" key="9">
    <source>
        <dbReference type="ARBA" id="ARBA00023012"/>
    </source>
</evidence>
<dbReference type="AlphaFoldDB" id="A0A6N2U1R4"/>
<protein>
    <recommendedName>
        <fullName evidence="3">histidine kinase</fullName>
        <ecNumber evidence="3">2.7.13.3</ecNumber>
    </recommendedName>
</protein>
<comment type="catalytic activity">
    <reaction evidence="1">
        <text>ATP + protein L-histidine = ADP + protein N-phospho-L-histidine.</text>
        <dbReference type="EC" id="2.7.13.3"/>
    </reaction>
</comment>
<feature type="transmembrane region" description="Helical" evidence="11">
    <location>
        <begin position="37"/>
        <end position="55"/>
    </location>
</feature>
<dbReference type="SMART" id="SM00387">
    <property type="entry name" value="HATPase_c"/>
    <property type="match status" value="1"/>
</dbReference>
<feature type="transmembrane region" description="Helical" evidence="11">
    <location>
        <begin position="12"/>
        <end position="31"/>
    </location>
</feature>
<comment type="subcellular location">
    <subcellularLocation>
        <location evidence="2">Cell membrane</location>
        <topology evidence="2">Multi-pass membrane protein</topology>
    </subcellularLocation>
</comment>
<dbReference type="InterPro" id="IPR005467">
    <property type="entry name" value="His_kinase_dom"/>
</dbReference>
<evidence type="ECO:0000256" key="6">
    <source>
        <dbReference type="ARBA" id="ARBA00022692"/>
    </source>
</evidence>
<keyword evidence="9" id="KW-0902">Two-component regulatory system</keyword>
<organism evidence="13">
    <name type="scientific">[Clostridium] nexile</name>
    <dbReference type="NCBI Taxonomy" id="29361"/>
    <lineage>
        <taxon>Bacteria</taxon>
        <taxon>Bacillati</taxon>
        <taxon>Bacillota</taxon>
        <taxon>Clostridia</taxon>
        <taxon>Lachnospirales</taxon>
        <taxon>Lachnospiraceae</taxon>
        <taxon>Tyzzerella</taxon>
    </lineage>
</organism>
<evidence type="ECO:0000256" key="7">
    <source>
        <dbReference type="ARBA" id="ARBA00022777"/>
    </source>
</evidence>
<keyword evidence="7 13" id="KW-0418">Kinase</keyword>
<evidence type="ECO:0000256" key="8">
    <source>
        <dbReference type="ARBA" id="ARBA00022989"/>
    </source>
</evidence>
<keyword evidence="5 13" id="KW-0808">Transferase</keyword>
<accession>A0A6N2U1R4</accession>
<dbReference type="GO" id="GO:0004721">
    <property type="term" value="F:phosphoprotein phosphatase activity"/>
    <property type="evidence" value="ECO:0007669"/>
    <property type="project" value="TreeGrafter"/>
</dbReference>
<keyword evidence="4" id="KW-1003">Cell membrane</keyword>
<evidence type="ECO:0000256" key="1">
    <source>
        <dbReference type="ARBA" id="ARBA00000085"/>
    </source>
</evidence>
<keyword evidence="8 11" id="KW-1133">Transmembrane helix</keyword>
<dbReference type="EC" id="2.7.13.3" evidence="3"/>
<keyword evidence="10 11" id="KW-0472">Membrane</keyword>
<evidence type="ECO:0000256" key="11">
    <source>
        <dbReference type="SAM" id="Phobius"/>
    </source>
</evidence>
<evidence type="ECO:0000256" key="5">
    <source>
        <dbReference type="ARBA" id="ARBA00022679"/>
    </source>
</evidence>
<dbReference type="SUPFAM" id="SSF55874">
    <property type="entry name" value="ATPase domain of HSP90 chaperone/DNA topoisomerase II/histidine kinase"/>
    <property type="match status" value="1"/>
</dbReference>
<dbReference type="EMBL" id="CACRTG010000013">
    <property type="protein sequence ID" value="VYT09446.1"/>
    <property type="molecule type" value="Genomic_DNA"/>
</dbReference>
<dbReference type="InterPro" id="IPR003594">
    <property type="entry name" value="HATPase_dom"/>
</dbReference>
<evidence type="ECO:0000259" key="12">
    <source>
        <dbReference type="PROSITE" id="PS50109"/>
    </source>
</evidence>
<evidence type="ECO:0000313" key="13">
    <source>
        <dbReference type="EMBL" id="VYT09446.1"/>
    </source>
</evidence>
<dbReference type="Gene3D" id="3.30.565.10">
    <property type="entry name" value="Histidine kinase-like ATPase, C-terminal domain"/>
    <property type="match status" value="1"/>
</dbReference>